<reference evidence="2 3" key="1">
    <citation type="submission" date="2021-06" db="EMBL/GenBank/DDBJ databases">
        <title>FDA dAtabase for Regulatory Grade micrObial Sequences (FDA-ARGOS): Supporting development and validation of Infectious Disease Dx tests.</title>
        <authorList>
            <person name="Sproer C."/>
            <person name="Gronow S."/>
            <person name="Severitt S."/>
            <person name="Schroder I."/>
            <person name="Tallon L."/>
            <person name="Sadzewicz L."/>
            <person name="Zhao X."/>
            <person name="Boylan J."/>
            <person name="Ott S."/>
            <person name="Bowen H."/>
            <person name="Vavikolanu K."/>
            <person name="Mehta A."/>
            <person name="Aluvathingal J."/>
            <person name="Nadendla S."/>
            <person name="Lowell S."/>
            <person name="Myers T."/>
            <person name="Yan Y."/>
        </authorList>
    </citation>
    <scope>NUCLEOTIDE SEQUENCE [LARGE SCALE GENOMIC DNA]</scope>
    <source>
        <strain evidence="2 3">FDAARGOS 1424</strain>
    </source>
</reference>
<keyword evidence="1" id="KW-1133">Transmembrane helix</keyword>
<protein>
    <recommendedName>
        <fullName evidence="4">Lipoprotein</fullName>
    </recommendedName>
</protein>
<dbReference type="RefSeq" id="WP_137378489.1">
    <property type="nucleotide sequence ID" value="NZ_CDHL01000027.1"/>
</dbReference>
<keyword evidence="1" id="KW-0812">Transmembrane</keyword>
<evidence type="ECO:0000313" key="2">
    <source>
        <dbReference type="EMBL" id="QXA45140.1"/>
    </source>
</evidence>
<accession>A0ABX8KAK8</accession>
<feature type="transmembrane region" description="Helical" evidence="1">
    <location>
        <begin position="7"/>
        <end position="30"/>
    </location>
</feature>
<dbReference type="PROSITE" id="PS51257">
    <property type="entry name" value="PROKAR_LIPOPROTEIN"/>
    <property type="match status" value="1"/>
</dbReference>
<sequence>MKIKYCWLVKLLVVSSLSIMLSGCLSVMWLKAGEPQATKEKWKTDTVIGLSSGKDDDGNEGYVFVGKTFDYLLTSGAESVVKLLQDPQIDRHNLQVVDIAEFIISDNKKGFEGVLTLKYTGETQDVKQVLTGYGFNCTEQNCTKNLSKLQGTIHKKSTKQDYSQMLTFYHPFTVGFYEYKNSQIPKVLTNALLPITITLDVVTSPLQILFFSNYHP</sequence>
<dbReference type="NCBIfam" id="NF007580">
    <property type="entry name" value="PRK10215.1"/>
    <property type="match status" value="1"/>
</dbReference>
<evidence type="ECO:0000313" key="3">
    <source>
        <dbReference type="Proteomes" id="UP000683579"/>
    </source>
</evidence>
<proteinExistence type="predicted"/>
<evidence type="ECO:0008006" key="4">
    <source>
        <dbReference type="Google" id="ProtNLM"/>
    </source>
</evidence>
<dbReference type="EMBL" id="CP077262">
    <property type="protein sequence ID" value="QXA45140.1"/>
    <property type="molecule type" value="Genomic_DNA"/>
</dbReference>
<keyword evidence="3" id="KW-1185">Reference proteome</keyword>
<dbReference type="Proteomes" id="UP000683579">
    <property type="component" value="Chromosome"/>
</dbReference>
<organism evidence="2 3">
    <name type="scientific">Citrobacter pasteurii</name>
    <dbReference type="NCBI Taxonomy" id="1563222"/>
    <lineage>
        <taxon>Bacteria</taxon>
        <taxon>Pseudomonadati</taxon>
        <taxon>Pseudomonadota</taxon>
        <taxon>Gammaproteobacteria</taxon>
        <taxon>Enterobacterales</taxon>
        <taxon>Enterobacteriaceae</taxon>
        <taxon>Citrobacter</taxon>
    </lineage>
</organism>
<gene>
    <name evidence="2" type="ORF">I6L54_01505</name>
</gene>
<evidence type="ECO:0000256" key="1">
    <source>
        <dbReference type="SAM" id="Phobius"/>
    </source>
</evidence>
<keyword evidence="1" id="KW-0472">Membrane</keyword>
<name>A0ABX8KAK8_9ENTR</name>